<evidence type="ECO:0008006" key="4">
    <source>
        <dbReference type="Google" id="ProtNLM"/>
    </source>
</evidence>
<dbReference type="PROSITE" id="PS51257">
    <property type="entry name" value="PROKAR_LIPOPROTEIN"/>
    <property type="match status" value="1"/>
</dbReference>
<organism evidence="2 3">
    <name type="scientific">Bariatricus massiliensis</name>
    <dbReference type="NCBI Taxonomy" id="1745713"/>
    <lineage>
        <taxon>Bacteria</taxon>
        <taxon>Bacillati</taxon>
        <taxon>Bacillota</taxon>
        <taxon>Clostridia</taxon>
        <taxon>Lachnospirales</taxon>
        <taxon>Lachnospiraceae</taxon>
        <taxon>Bariatricus</taxon>
    </lineage>
</organism>
<dbReference type="RefSeq" id="WP_066736342.1">
    <property type="nucleotide sequence ID" value="NZ_JAJCIQ010000002.1"/>
</dbReference>
<keyword evidence="1" id="KW-0732">Signal</keyword>
<feature type="chain" id="PRO_5046387159" description="DUF4825 domain-containing protein" evidence="1">
    <location>
        <begin position="23"/>
        <end position="177"/>
    </location>
</feature>
<dbReference type="EMBL" id="JAJCIS010000002">
    <property type="protein sequence ID" value="MCB7386782.1"/>
    <property type="molecule type" value="Genomic_DNA"/>
</dbReference>
<gene>
    <name evidence="2" type="ORF">LIZ65_05730</name>
</gene>
<comment type="caution">
    <text evidence="2">The sequence shown here is derived from an EMBL/GenBank/DDBJ whole genome shotgun (WGS) entry which is preliminary data.</text>
</comment>
<keyword evidence="3" id="KW-1185">Reference proteome</keyword>
<name>A0ABS8DED2_9FIRM</name>
<feature type="signal peptide" evidence="1">
    <location>
        <begin position="1"/>
        <end position="22"/>
    </location>
</feature>
<evidence type="ECO:0000313" key="3">
    <source>
        <dbReference type="Proteomes" id="UP001299546"/>
    </source>
</evidence>
<evidence type="ECO:0000256" key="1">
    <source>
        <dbReference type="SAM" id="SignalP"/>
    </source>
</evidence>
<reference evidence="2 3" key="1">
    <citation type="submission" date="2021-10" db="EMBL/GenBank/DDBJ databases">
        <title>Collection of gut derived symbiotic bacterial strains cultured from healthy donors.</title>
        <authorList>
            <person name="Lin H."/>
            <person name="Littmann E."/>
            <person name="Kohout C."/>
            <person name="Pamer E.G."/>
        </authorList>
    </citation>
    <scope>NUCLEOTIDE SEQUENCE [LARGE SCALE GENOMIC DNA]</scope>
    <source>
        <strain evidence="2 3">DFI.1.165</strain>
    </source>
</reference>
<protein>
    <recommendedName>
        <fullName evidence="4">DUF4825 domain-containing protein</fullName>
    </recommendedName>
</protein>
<evidence type="ECO:0000313" key="2">
    <source>
        <dbReference type="EMBL" id="MCB7386782.1"/>
    </source>
</evidence>
<sequence length="177" mass="19430">MKKKIIAAVLCLGLCLSMTACGLGTKEDGSGEKKETVDKNFSLAMTENYTFADPEDLDFDQRFVLVGEEGCKLLTDMKNFGYEATKVYMIIYAKDGEAAREYDYYVAPDEAMAQSLAEFYTSQGLEVTQEGNVLFSVVDGDQLQATLISLASNGAMPDETIDSYAKTMKDSNGLTDY</sequence>
<accession>A0ABS8DED2</accession>
<proteinExistence type="predicted"/>
<dbReference type="Proteomes" id="UP001299546">
    <property type="component" value="Unassembled WGS sequence"/>
</dbReference>